<comment type="caution">
    <text evidence="6">The sequence shown here is derived from an EMBL/GenBank/DDBJ whole genome shotgun (WGS) entry which is preliminary data.</text>
</comment>
<feature type="domain" description="Tyrosine specific protein phosphatases" evidence="5">
    <location>
        <begin position="124"/>
        <end position="176"/>
    </location>
</feature>
<evidence type="ECO:0000256" key="1">
    <source>
        <dbReference type="ARBA" id="ARBA00009580"/>
    </source>
</evidence>
<reference evidence="6" key="1">
    <citation type="submission" date="2021-02" db="EMBL/GenBank/DDBJ databases">
        <title>Genome-Resolved Metagenomics of a Microbial Community Performing Photosynthetic Biological Nutrient Removal.</title>
        <authorList>
            <person name="Mcdaniel E.A."/>
        </authorList>
    </citation>
    <scope>NUCLEOTIDE SEQUENCE</scope>
    <source>
        <strain evidence="6">UWPOB_OBS1</strain>
    </source>
</reference>
<feature type="signal peptide" evidence="3">
    <location>
        <begin position="1"/>
        <end position="33"/>
    </location>
</feature>
<name>A0A8J7TKL2_9BACT</name>
<dbReference type="InterPro" id="IPR055214">
    <property type="entry name" value="PTP-NADK"/>
</dbReference>
<dbReference type="EMBL" id="JAFLCK010000001">
    <property type="protein sequence ID" value="MBN8658865.1"/>
    <property type="molecule type" value="Genomic_DNA"/>
</dbReference>
<protein>
    <submittedName>
        <fullName evidence="6">Dual specificity protein phosphatase family protein</fullName>
    </submittedName>
</protein>
<evidence type="ECO:0000256" key="2">
    <source>
        <dbReference type="ARBA" id="ARBA00022801"/>
    </source>
</evidence>
<feature type="domain" description="Tyrosine-protein phosphatase" evidence="4">
    <location>
        <begin position="54"/>
        <end position="196"/>
    </location>
</feature>
<keyword evidence="3" id="KW-0732">Signal</keyword>
<dbReference type="Pfam" id="PF22741">
    <property type="entry name" value="PTP-NADK"/>
    <property type="match status" value="1"/>
</dbReference>
<comment type="similarity">
    <text evidence="1">Belongs to the protein-tyrosine phosphatase family.</text>
</comment>
<dbReference type="SMART" id="SM00195">
    <property type="entry name" value="DSPc"/>
    <property type="match status" value="1"/>
</dbReference>
<evidence type="ECO:0000313" key="6">
    <source>
        <dbReference type="EMBL" id="MBN8658865.1"/>
    </source>
</evidence>
<evidence type="ECO:0000313" key="7">
    <source>
        <dbReference type="Proteomes" id="UP000664277"/>
    </source>
</evidence>
<accession>A0A8J7TKL2</accession>
<gene>
    <name evidence="6" type="ORF">J0M35_00770</name>
</gene>
<organism evidence="6 7">
    <name type="scientific">Candidatus Obscuribacter phosphatis</name>
    <dbReference type="NCBI Taxonomy" id="1906157"/>
    <lineage>
        <taxon>Bacteria</taxon>
        <taxon>Bacillati</taxon>
        <taxon>Candidatus Melainabacteria</taxon>
        <taxon>Candidatus Obscuribacterales</taxon>
        <taxon>Candidatus Obscuribacteraceae</taxon>
        <taxon>Candidatus Obscuribacter</taxon>
    </lineage>
</organism>
<proteinExistence type="inferred from homology"/>
<dbReference type="Gene3D" id="3.90.190.10">
    <property type="entry name" value="Protein tyrosine phosphatase superfamily"/>
    <property type="match status" value="1"/>
</dbReference>
<dbReference type="InterPro" id="IPR016130">
    <property type="entry name" value="Tyr_Pase_AS"/>
</dbReference>
<feature type="chain" id="PRO_5035151544" evidence="3">
    <location>
        <begin position="34"/>
        <end position="196"/>
    </location>
</feature>
<keyword evidence="2" id="KW-0378">Hydrolase</keyword>
<dbReference type="SUPFAM" id="SSF52799">
    <property type="entry name" value="(Phosphotyrosine protein) phosphatases II"/>
    <property type="match status" value="1"/>
</dbReference>
<sequence length="196" mass="22250">MPKTFVDFEKRLNLLFLLVLFSLWQLSSTVAFAKDGQDSNIETCKKKEKADLPNFHQVHPYLYRGGEPSEVGLKKLSDRGIKTIIDLRAKGARTSKEKALAQTLGMDYINLPMSDKAPTQSQVETFLAAVKEGREKDRPVFLHCAHGSDRTGCLIGIYRVSEDGYTYKEAYKEMRRYYFGPQFKELSGAVKARAKN</sequence>
<dbReference type="PROSITE" id="PS50054">
    <property type="entry name" value="TYR_PHOSPHATASE_DUAL"/>
    <property type="match status" value="1"/>
</dbReference>
<evidence type="ECO:0000259" key="4">
    <source>
        <dbReference type="PROSITE" id="PS50054"/>
    </source>
</evidence>
<dbReference type="InterPro" id="IPR000387">
    <property type="entry name" value="Tyr_Pase_dom"/>
</dbReference>
<dbReference type="GO" id="GO:0016791">
    <property type="term" value="F:phosphatase activity"/>
    <property type="evidence" value="ECO:0007669"/>
    <property type="project" value="TreeGrafter"/>
</dbReference>
<dbReference type="PANTHER" id="PTHR31126:SF72">
    <property type="entry name" value="DUAL SPECIFICITY PROTEIN PHOSPHATASE TPBA"/>
    <property type="match status" value="1"/>
</dbReference>
<evidence type="ECO:0000259" key="5">
    <source>
        <dbReference type="PROSITE" id="PS50056"/>
    </source>
</evidence>
<dbReference type="InterPro" id="IPR020422">
    <property type="entry name" value="TYR_PHOSPHATASE_DUAL_dom"/>
</dbReference>
<dbReference type="PROSITE" id="PS00383">
    <property type="entry name" value="TYR_PHOSPHATASE_1"/>
    <property type="match status" value="1"/>
</dbReference>
<dbReference type="InterPro" id="IPR029021">
    <property type="entry name" value="Prot-tyrosine_phosphatase-like"/>
</dbReference>
<dbReference type="Proteomes" id="UP000664277">
    <property type="component" value="Unassembled WGS sequence"/>
</dbReference>
<dbReference type="AlphaFoldDB" id="A0A8J7TKL2"/>
<evidence type="ECO:0000256" key="3">
    <source>
        <dbReference type="SAM" id="SignalP"/>
    </source>
</evidence>
<dbReference type="PANTHER" id="PTHR31126">
    <property type="entry name" value="TYROSINE-PROTEIN PHOSPHATASE"/>
    <property type="match status" value="1"/>
</dbReference>
<dbReference type="PROSITE" id="PS50056">
    <property type="entry name" value="TYR_PHOSPHATASE_2"/>
    <property type="match status" value="1"/>
</dbReference>